<dbReference type="PROSITE" id="PS00202">
    <property type="entry name" value="RUBREDOXIN"/>
    <property type="match status" value="1"/>
</dbReference>
<sequence>MGQFACECTATGSGRDQCDWTDLYVAQFKLLDGSVVYVGGEYDTYGRITCAVEGGGSAQFTIVDGAGGEDAQTFLTGTYQYGYYNTYSPRGDYPDGGIGCGVRADDEYVEGVRLSIPADARDKLQAVVPAAIAAKLDLDVEGGTSYMPHFRKATLGRQKTIRRLEAYMRMDAAVAAGDRAAFEVAQREILADLAHVAGSPPWSFVSWYDDTTARRQGHDLFDEVRKLDAAATPEAFQLKRHGDCIGWDRAALGRALRGEPPATGRSPHPGRPPAATSSRPSLTVVTDRVLLEVVPFSTIDDANSFNTALSGRLRRIGPAFDRYLENDRRKAFGTTKADADARFAARLAEGACGCCGREDGLLVLCDGCETGAAHPACVSPPLNEKKLPDEWFCPACGGAPFTTNGTQQILDAIDDADASVLQDLLARGVRGNSSAVLRHALGLVNAPDVVRMLLVAGADPDVPETIEKKQGWHANPIIKIEATPLFEALKEKNAALALALVAGGASVDKHISVQLDYNVSTGSLYGYREPPFTRRCATTCLFEAVCTMPPEVNDADDFEALEVLVDTILRSASNPRALVRHSVQAWAHLHGASGRGRAFDNEGDTALLAAVQRPSERIVKALVKAGARVKELTPTGCSILSICRMAYGPLLMAAGAPIRVPGKPSILSRVVTASSDRKERGWYSGGTESEAWRRERRAFFDALLQARPADVHTQDSEKGETVLHRLLKQGSQQALDVASRDNGRDRYYYSSYSGPRDPAGIFSMVEACVAAGGNLNQASADGATPFLQAVAWMDEERISALLSLGADATVVDSRGRGALHYAVARAQTEVSGYGRDEDEKATKLGALFRTLLAAGADPKQTGLLKLDWCGKHAIIERVTPLVAIVALGENILPSEKGYDSPKKWKVVSEVVRALFAVSDLTAQLRDENLLTLCVSWAPIEFVLQLLDGAELNLDQTGTDGDTPLIRALKLPDDGDTKAEKYGAAKSALVELLLARGAGPNVCDDEGHSPLYHAGYQKRMGDVIRKAGGYRSNIET</sequence>
<keyword evidence="11" id="KW-1185">Reference proteome</keyword>
<dbReference type="InterPro" id="IPR019787">
    <property type="entry name" value="Znf_PHD-finger"/>
</dbReference>
<dbReference type="InterPro" id="IPR050745">
    <property type="entry name" value="Multifunctional_regulatory"/>
</dbReference>
<dbReference type="SUPFAM" id="SSF48403">
    <property type="entry name" value="Ankyrin repeat"/>
    <property type="match status" value="2"/>
</dbReference>
<dbReference type="Gene3D" id="1.25.40.20">
    <property type="entry name" value="Ankyrin repeat-containing domain"/>
    <property type="match status" value="3"/>
</dbReference>
<dbReference type="EMBL" id="CAKKNE010000004">
    <property type="protein sequence ID" value="CAH0375418.1"/>
    <property type="molecule type" value="Genomic_DNA"/>
</dbReference>
<dbReference type="AlphaFoldDB" id="A0A8J2SLS3"/>
<dbReference type="InterPro" id="IPR011011">
    <property type="entry name" value="Znf_FYVE_PHD"/>
</dbReference>
<feature type="repeat" description="ANK" evidence="6">
    <location>
        <begin position="602"/>
        <end position="634"/>
    </location>
</feature>
<evidence type="ECO:0000256" key="5">
    <source>
        <dbReference type="ARBA" id="ARBA00023043"/>
    </source>
</evidence>
<evidence type="ECO:0000256" key="4">
    <source>
        <dbReference type="ARBA" id="ARBA00022833"/>
    </source>
</evidence>
<comment type="caution">
    <text evidence="10">The sequence shown here is derived from an EMBL/GenBank/DDBJ whole genome shotgun (WGS) entry which is preliminary data.</text>
</comment>
<dbReference type="SUPFAM" id="SSF57903">
    <property type="entry name" value="FYVE/PHD zinc finger"/>
    <property type="match status" value="1"/>
</dbReference>
<dbReference type="PROSITE" id="PS50016">
    <property type="entry name" value="ZF_PHD_2"/>
    <property type="match status" value="1"/>
</dbReference>
<feature type="region of interest" description="Disordered" evidence="8">
    <location>
        <begin position="257"/>
        <end position="281"/>
    </location>
</feature>
<dbReference type="SMART" id="SM00249">
    <property type="entry name" value="PHD"/>
    <property type="match status" value="1"/>
</dbReference>
<evidence type="ECO:0000256" key="3">
    <source>
        <dbReference type="ARBA" id="ARBA00022771"/>
    </source>
</evidence>
<name>A0A8J2SLS3_9STRA</name>
<dbReference type="InterPro" id="IPR013083">
    <property type="entry name" value="Znf_RING/FYVE/PHD"/>
</dbReference>
<evidence type="ECO:0000256" key="2">
    <source>
        <dbReference type="ARBA" id="ARBA00022737"/>
    </source>
</evidence>
<dbReference type="InterPro" id="IPR001965">
    <property type="entry name" value="Znf_PHD"/>
</dbReference>
<keyword evidence="5 6" id="KW-0040">ANK repeat</keyword>
<protein>
    <recommendedName>
        <fullName evidence="9">PHD-type domain-containing protein</fullName>
    </recommendedName>
</protein>
<dbReference type="InterPro" id="IPR002110">
    <property type="entry name" value="Ankyrin_rpt"/>
</dbReference>
<dbReference type="InterPro" id="IPR036770">
    <property type="entry name" value="Ankyrin_rpt-contain_sf"/>
</dbReference>
<feature type="domain" description="PHD-type" evidence="9">
    <location>
        <begin position="349"/>
        <end position="399"/>
    </location>
</feature>
<evidence type="ECO:0000256" key="6">
    <source>
        <dbReference type="PROSITE-ProRule" id="PRU00023"/>
    </source>
</evidence>
<gene>
    <name evidence="10" type="ORF">PECAL_4P27520</name>
</gene>
<evidence type="ECO:0000256" key="8">
    <source>
        <dbReference type="SAM" id="MobiDB-lite"/>
    </source>
</evidence>
<evidence type="ECO:0000256" key="7">
    <source>
        <dbReference type="PROSITE-ProRule" id="PRU00146"/>
    </source>
</evidence>
<evidence type="ECO:0000259" key="9">
    <source>
        <dbReference type="PROSITE" id="PS50016"/>
    </source>
</evidence>
<dbReference type="InterPro" id="IPR018527">
    <property type="entry name" value="Rubredoxin_Fe_BS"/>
</dbReference>
<evidence type="ECO:0000313" key="10">
    <source>
        <dbReference type="EMBL" id="CAH0375418.1"/>
    </source>
</evidence>
<reference evidence="10" key="1">
    <citation type="submission" date="2021-11" db="EMBL/GenBank/DDBJ databases">
        <authorList>
            <consortium name="Genoscope - CEA"/>
            <person name="William W."/>
        </authorList>
    </citation>
    <scope>NUCLEOTIDE SEQUENCE</scope>
</reference>
<evidence type="ECO:0000256" key="1">
    <source>
        <dbReference type="ARBA" id="ARBA00022723"/>
    </source>
</evidence>
<keyword evidence="1" id="KW-0479">Metal-binding</keyword>
<accession>A0A8J2SLS3</accession>
<dbReference type="SMART" id="SM00248">
    <property type="entry name" value="ANK"/>
    <property type="match status" value="7"/>
</dbReference>
<dbReference type="PANTHER" id="PTHR24189:SF50">
    <property type="entry name" value="ANKYRIN REPEAT AND SOCS BOX PROTEIN 2"/>
    <property type="match status" value="1"/>
</dbReference>
<dbReference type="GO" id="GO:0008270">
    <property type="term" value="F:zinc ion binding"/>
    <property type="evidence" value="ECO:0007669"/>
    <property type="project" value="UniProtKB-KW"/>
</dbReference>
<dbReference type="Gene3D" id="3.30.40.10">
    <property type="entry name" value="Zinc/RING finger domain, C3HC4 (zinc finger)"/>
    <property type="match status" value="1"/>
</dbReference>
<dbReference type="Pfam" id="PF00628">
    <property type="entry name" value="PHD"/>
    <property type="match status" value="1"/>
</dbReference>
<organism evidence="10 11">
    <name type="scientific">Pelagomonas calceolata</name>
    <dbReference type="NCBI Taxonomy" id="35677"/>
    <lineage>
        <taxon>Eukaryota</taxon>
        <taxon>Sar</taxon>
        <taxon>Stramenopiles</taxon>
        <taxon>Ochrophyta</taxon>
        <taxon>Pelagophyceae</taxon>
        <taxon>Pelagomonadales</taxon>
        <taxon>Pelagomonadaceae</taxon>
        <taxon>Pelagomonas</taxon>
    </lineage>
</organism>
<evidence type="ECO:0000313" key="11">
    <source>
        <dbReference type="Proteomes" id="UP000789595"/>
    </source>
</evidence>
<proteinExistence type="predicted"/>
<keyword evidence="2" id="KW-0677">Repeat</keyword>
<keyword evidence="4" id="KW-0862">Zinc</keyword>
<feature type="repeat" description="ANK" evidence="6">
    <location>
        <begin position="781"/>
        <end position="813"/>
    </location>
</feature>
<dbReference type="Proteomes" id="UP000789595">
    <property type="component" value="Unassembled WGS sequence"/>
</dbReference>
<dbReference type="PANTHER" id="PTHR24189">
    <property type="entry name" value="MYOTROPHIN"/>
    <property type="match status" value="1"/>
</dbReference>
<dbReference type="OrthoDB" id="5876363at2759"/>
<keyword evidence="3 7" id="KW-0863">Zinc-finger</keyword>
<dbReference type="PROSITE" id="PS50088">
    <property type="entry name" value="ANK_REPEAT"/>
    <property type="match status" value="2"/>
</dbReference>